<reference evidence="1" key="1">
    <citation type="journal article" date="2019" name="bioRxiv">
        <title>The Genome of the Zebra Mussel, Dreissena polymorpha: A Resource for Invasive Species Research.</title>
        <authorList>
            <person name="McCartney M.A."/>
            <person name="Auch B."/>
            <person name="Kono T."/>
            <person name="Mallez S."/>
            <person name="Zhang Y."/>
            <person name="Obille A."/>
            <person name="Becker A."/>
            <person name="Abrahante J.E."/>
            <person name="Garbe J."/>
            <person name="Badalamenti J.P."/>
            <person name="Herman A."/>
            <person name="Mangelson H."/>
            <person name="Liachko I."/>
            <person name="Sullivan S."/>
            <person name="Sone E.D."/>
            <person name="Koren S."/>
            <person name="Silverstein K.A.T."/>
            <person name="Beckman K.B."/>
            <person name="Gohl D.M."/>
        </authorList>
    </citation>
    <scope>NUCLEOTIDE SEQUENCE</scope>
    <source>
        <strain evidence="1">Duluth1</strain>
        <tissue evidence="1">Whole animal</tissue>
    </source>
</reference>
<sequence>MQQEKTTAHRWKRLQQSSQHLETIGDNDHCVHTGLTDNNVVTSPSMRQRRHN</sequence>
<dbReference type="AlphaFoldDB" id="A0A9D4QXU0"/>
<accession>A0A9D4QXU0</accession>
<proteinExistence type="predicted"/>
<dbReference type="EMBL" id="JAIWYP010000003">
    <property type="protein sequence ID" value="KAH3846868.1"/>
    <property type="molecule type" value="Genomic_DNA"/>
</dbReference>
<gene>
    <name evidence="1" type="ORF">DPMN_089175</name>
</gene>
<evidence type="ECO:0000313" key="2">
    <source>
        <dbReference type="Proteomes" id="UP000828390"/>
    </source>
</evidence>
<organism evidence="1 2">
    <name type="scientific">Dreissena polymorpha</name>
    <name type="common">Zebra mussel</name>
    <name type="synonym">Mytilus polymorpha</name>
    <dbReference type="NCBI Taxonomy" id="45954"/>
    <lineage>
        <taxon>Eukaryota</taxon>
        <taxon>Metazoa</taxon>
        <taxon>Spiralia</taxon>
        <taxon>Lophotrochozoa</taxon>
        <taxon>Mollusca</taxon>
        <taxon>Bivalvia</taxon>
        <taxon>Autobranchia</taxon>
        <taxon>Heteroconchia</taxon>
        <taxon>Euheterodonta</taxon>
        <taxon>Imparidentia</taxon>
        <taxon>Neoheterodontei</taxon>
        <taxon>Myida</taxon>
        <taxon>Dreissenoidea</taxon>
        <taxon>Dreissenidae</taxon>
        <taxon>Dreissena</taxon>
    </lineage>
</organism>
<comment type="caution">
    <text evidence="1">The sequence shown here is derived from an EMBL/GenBank/DDBJ whole genome shotgun (WGS) entry which is preliminary data.</text>
</comment>
<protein>
    <submittedName>
        <fullName evidence="1">Uncharacterized protein</fullName>
    </submittedName>
</protein>
<reference evidence="1" key="2">
    <citation type="submission" date="2020-11" db="EMBL/GenBank/DDBJ databases">
        <authorList>
            <person name="McCartney M.A."/>
            <person name="Auch B."/>
            <person name="Kono T."/>
            <person name="Mallez S."/>
            <person name="Becker A."/>
            <person name="Gohl D.M."/>
            <person name="Silverstein K.A.T."/>
            <person name="Koren S."/>
            <person name="Bechman K.B."/>
            <person name="Herman A."/>
            <person name="Abrahante J.E."/>
            <person name="Garbe J."/>
        </authorList>
    </citation>
    <scope>NUCLEOTIDE SEQUENCE</scope>
    <source>
        <strain evidence="1">Duluth1</strain>
        <tissue evidence="1">Whole animal</tissue>
    </source>
</reference>
<keyword evidence="2" id="KW-1185">Reference proteome</keyword>
<dbReference type="Proteomes" id="UP000828390">
    <property type="component" value="Unassembled WGS sequence"/>
</dbReference>
<name>A0A9D4QXU0_DREPO</name>
<evidence type="ECO:0000313" key="1">
    <source>
        <dbReference type="EMBL" id="KAH3846868.1"/>
    </source>
</evidence>